<accession>A0A2T0WSR0</accession>
<dbReference type="EMBL" id="PVTR01000002">
    <property type="protein sequence ID" value="PRY89741.1"/>
    <property type="molecule type" value="Genomic_DNA"/>
</dbReference>
<dbReference type="PRINTS" id="PR00069">
    <property type="entry name" value="ALDKETRDTASE"/>
</dbReference>
<evidence type="ECO:0000313" key="2">
    <source>
        <dbReference type="EMBL" id="PRY89741.1"/>
    </source>
</evidence>
<sequence length="483" mass="53000">MTDKMYTQLGENLRISKVLTGLWQIADMERDGKILDPEKTAFAMEPYVQAGLSSFDMADHYGSAEIIAGTFGSQSPLGINSQMLTKWVPKPGKSTKAETRKAIELSLQRLQTESLDLLQFHAWLYADPVWLDQLFWLSELKEEGLIKNLGLTNFDAAHLRIACASGIPIVSNQVCHSILDMRASHDMAKVCAEYGIKVLAFGTLAGGFLSERWLAKAEPSTETGATWSQMKYKRFIDTAGGWEKFQSLLQTLDQIAKRHHVSIANIATKFILSQEHVGGVIIGARLGQSAHVSETLNLFSFELSTEDIIQINQAQQELSTIPGGCGDEYRKPPFLTASGDLSHHLDELPKPFEVVPGPGGSQKVFSGTEWESMAGYCRAVKKGNRISVSGTTATHGNKIIGGSDPAAQTHFVIDKIEAAIISLGAKLEDVVRTRIFVNNLKDWEPVARAHGQRFSETQPANTLVEAKLVGDGYLVEIEADVEI</sequence>
<name>A0A2T0WSR0_9BACT</name>
<dbReference type="Gene3D" id="3.20.20.100">
    <property type="entry name" value="NADP-dependent oxidoreductase domain"/>
    <property type="match status" value="1"/>
</dbReference>
<organism evidence="2 3">
    <name type="scientific">Mongoliibacter ruber</name>
    <dbReference type="NCBI Taxonomy" id="1750599"/>
    <lineage>
        <taxon>Bacteria</taxon>
        <taxon>Pseudomonadati</taxon>
        <taxon>Bacteroidota</taxon>
        <taxon>Cytophagia</taxon>
        <taxon>Cytophagales</taxon>
        <taxon>Cyclobacteriaceae</taxon>
        <taxon>Mongoliibacter</taxon>
    </lineage>
</organism>
<dbReference type="OrthoDB" id="9799840at2"/>
<dbReference type="Gene3D" id="3.30.1330.40">
    <property type="entry name" value="RutC-like"/>
    <property type="match status" value="1"/>
</dbReference>
<dbReference type="PANTHER" id="PTHR43147:SF2">
    <property type="entry name" value="NADP-DEPENDENT OXIDOREDUCTASE DOMAIN-CONTAINING PROTEIN"/>
    <property type="match status" value="1"/>
</dbReference>
<dbReference type="InterPro" id="IPR035959">
    <property type="entry name" value="RutC-like_sf"/>
</dbReference>
<dbReference type="InterPro" id="IPR006175">
    <property type="entry name" value="YjgF/YER057c/UK114"/>
</dbReference>
<gene>
    <name evidence="2" type="ORF">CLW00_102217</name>
</gene>
<dbReference type="InterPro" id="IPR023210">
    <property type="entry name" value="NADP_OxRdtase_dom"/>
</dbReference>
<dbReference type="PANTHER" id="PTHR43147">
    <property type="entry name" value="PROTEIN TAS"/>
    <property type="match status" value="1"/>
</dbReference>
<dbReference type="InterPro" id="IPR036812">
    <property type="entry name" value="NAD(P)_OxRdtase_dom_sf"/>
</dbReference>
<dbReference type="GO" id="GO:0016491">
    <property type="term" value="F:oxidoreductase activity"/>
    <property type="evidence" value="ECO:0007669"/>
    <property type="project" value="InterPro"/>
</dbReference>
<dbReference type="SUPFAM" id="SSF55298">
    <property type="entry name" value="YjgF-like"/>
    <property type="match status" value="1"/>
</dbReference>
<dbReference type="Proteomes" id="UP000238157">
    <property type="component" value="Unassembled WGS sequence"/>
</dbReference>
<dbReference type="CDD" id="cd19101">
    <property type="entry name" value="AKR_unchar"/>
    <property type="match status" value="1"/>
</dbReference>
<dbReference type="AlphaFoldDB" id="A0A2T0WSR0"/>
<proteinExistence type="predicted"/>
<comment type="caution">
    <text evidence="2">The sequence shown here is derived from an EMBL/GenBank/DDBJ whole genome shotgun (WGS) entry which is preliminary data.</text>
</comment>
<protein>
    <submittedName>
        <fullName evidence="2">Aryl-alcohol dehydrogenase-like predicted oxidoreductase</fullName>
    </submittedName>
</protein>
<feature type="domain" description="NADP-dependent oxidoreductase" evidence="1">
    <location>
        <begin position="19"/>
        <end position="314"/>
    </location>
</feature>
<dbReference type="CDD" id="cd06154">
    <property type="entry name" value="YjgF_YER057c_UK114_like_6"/>
    <property type="match status" value="1"/>
</dbReference>
<dbReference type="Pfam" id="PF01042">
    <property type="entry name" value="Ribonuc_L-PSP"/>
    <property type="match status" value="1"/>
</dbReference>
<dbReference type="Pfam" id="PF00248">
    <property type="entry name" value="Aldo_ket_red"/>
    <property type="match status" value="1"/>
</dbReference>
<dbReference type="InterPro" id="IPR020471">
    <property type="entry name" value="AKR"/>
</dbReference>
<evidence type="ECO:0000259" key="1">
    <source>
        <dbReference type="Pfam" id="PF00248"/>
    </source>
</evidence>
<dbReference type="SUPFAM" id="SSF51430">
    <property type="entry name" value="NAD(P)-linked oxidoreductase"/>
    <property type="match status" value="1"/>
</dbReference>
<evidence type="ECO:0000313" key="3">
    <source>
        <dbReference type="Proteomes" id="UP000238157"/>
    </source>
</evidence>
<reference evidence="2 3" key="1">
    <citation type="submission" date="2018-03" db="EMBL/GenBank/DDBJ databases">
        <title>Genomic Encyclopedia of Archaeal and Bacterial Type Strains, Phase II (KMG-II): from individual species to whole genera.</title>
        <authorList>
            <person name="Goeker M."/>
        </authorList>
    </citation>
    <scope>NUCLEOTIDE SEQUENCE [LARGE SCALE GENOMIC DNA]</scope>
    <source>
        <strain evidence="2 3">DSM 27929</strain>
    </source>
</reference>
<keyword evidence="3" id="KW-1185">Reference proteome</keyword>